<dbReference type="GO" id="GO:0016020">
    <property type="term" value="C:membrane"/>
    <property type="evidence" value="ECO:0007669"/>
    <property type="project" value="UniProtKB-SubCell"/>
</dbReference>
<evidence type="ECO:0000256" key="5">
    <source>
        <dbReference type="ARBA" id="ARBA00023136"/>
    </source>
</evidence>
<gene>
    <name evidence="7" type="ordered locus">TMO_0391</name>
</gene>
<dbReference type="EMBL" id="CP003236">
    <property type="protein sequence ID" value="AFK52230.1"/>
    <property type="molecule type" value="Genomic_DNA"/>
</dbReference>
<dbReference type="Proteomes" id="UP000005258">
    <property type="component" value="Chromosome"/>
</dbReference>
<dbReference type="PANTHER" id="PTHR12778:SF10">
    <property type="entry name" value="MAJOR FACILITATOR SUPERFAMILY DOMAIN-CONTAINING PROTEIN 3"/>
    <property type="match status" value="1"/>
</dbReference>
<dbReference type="InterPro" id="IPR036259">
    <property type="entry name" value="MFS_trans_sf"/>
</dbReference>
<dbReference type="NCBIfam" id="TIGR02718">
    <property type="entry name" value="sider_RhtX_FptX"/>
    <property type="match status" value="1"/>
</dbReference>
<dbReference type="HOGENOM" id="CLU_029352_4_2_5"/>
<dbReference type="STRING" id="1110502.TMO_0391"/>
<dbReference type="InterPro" id="IPR014090">
    <property type="entry name" value="Siderophore_transpt_RhtX/FptX"/>
</dbReference>
<evidence type="ECO:0000256" key="1">
    <source>
        <dbReference type="ARBA" id="ARBA00004141"/>
    </source>
</evidence>
<dbReference type="eggNOG" id="COG2814">
    <property type="taxonomic scope" value="Bacteria"/>
</dbReference>
<feature type="transmembrane region" description="Helical" evidence="6">
    <location>
        <begin position="162"/>
        <end position="191"/>
    </location>
</feature>
<dbReference type="GO" id="GO:0008521">
    <property type="term" value="F:acetyl-CoA transmembrane transporter activity"/>
    <property type="evidence" value="ECO:0007669"/>
    <property type="project" value="InterPro"/>
</dbReference>
<accession>I3THJ2</accession>
<keyword evidence="4 6" id="KW-1133">Transmembrane helix</keyword>
<keyword evidence="8" id="KW-1185">Reference proteome</keyword>
<dbReference type="GO" id="GO:0035348">
    <property type="term" value="P:acetyl-CoA transmembrane transport"/>
    <property type="evidence" value="ECO:0007669"/>
    <property type="project" value="InterPro"/>
</dbReference>
<comment type="subcellular location">
    <subcellularLocation>
        <location evidence="1">Membrane</location>
        <topology evidence="1">Multi-pass membrane protein</topology>
    </subcellularLocation>
</comment>
<feature type="transmembrane region" description="Helical" evidence="6">
    <location>
        <begin position="212"/>
        <end position="236"/>
    </location>
</feature>
<evidence type="ECO:0000256" key="6">
    <source>
        <dbReference type="SAM" id="Phobius"/>
    </source>
</evidence>
<evidence type="ECO:0000256" key="2">
    <source>
        <dbReference type="ARBA" id="ARBA00022448"/>
    </source>
</evidence>
<evidence type="ECO:0000256" key="3">
    <source>
        <dbReference type="ARBA" id="ARBA00022692"/>
    </source>
</evidence>
<proteinExistence type="predicted"/>
<dbReference type="InterPro" id="IPR004752">
    <property type="entry name" value="AmpG_permease/AT-1"/>
</dbReference>
<keyword evidence="2" id="KW-0813">Transport</keyword>
<feature type="transmembrane region" description="Helical" evidence="6">
    <location>
        <begin position="256"/>
        <end position="277"/>
    </location>
</feature>
<name>I3THJ2_TISMK</name>
<dbReference type="InterPro" id="IPR024371">
    <property type="entry name" value="AcetylCoA_trans_1-like"/>
</dbReference>
<feature type="transmembrane region" description="Helical" evidence="6">
    <location>
        <begin position="372"/>
        <end position="401"/>
    </location>
</feature>
<organism evidence="7 8">
    <name type="scientific">Tistrella mobilis (strain KA081020-065)</name>
    <dbReference type="NCBI Taxonomy" id="1110502"/>
    <lineage>
        <taxon>Bacteria</taxon>
        <taxon>Pseudomonadati</taxon>
        <taxon>Pseudomonadota</taxon>
        <taxon>Alphaproteobacteria</taxon>
        <taxon>Geminicoccales</taxon>
        <taxon>Geminicoccaceae</taxon>
        <taxon>Tistrella</taxon>
    </lineage>
</organism>
<dbReference type="SUPFAM" id="SSF103473">
    <property type="entry name" value="MFS general substrate transporter"/>
    <property type="match status" value="1"/>
</dbReference>
<dbReference type="AlphaFoldDB" id="I3THJ2"/>
<evidence type="ECO:0000256" key="4">
    <source>
        <dbReference type="ARBA" id="ARBA00022989"/>
    </source>
</evidence>
<feature type="transmembrane region" description="Helical" evidence="6">
    <location>
        <begin position="316"/>
        <end position="341"/>
    </location>
</feature>
<dbReference type="KEGG" id="tmo:TMO_0391"/>
<feature type="transmembrane region" description="Helical" evidence="6">
    <location>
        <begin position="87"/>
        <end position="110"/>
    </location>
</feature>
<keyword evidence="5 6" id="KW-0472">Membrane</keyword>
<reference evidence="7 8" key="1">
    <citation type="journal article" date="2012" name="J. Am. Chem. Soc.">
        <title>Bacterial biosynthesis and maturation of the didemnin anti-cancer agents.</title>
        <authorList>
            <person name="Xu Y."/>
            <person name="Kersten R.D."/>
            <person name="Nam S.J."/>
            <person name="Lu L."/>
            <person name="Al-Suwailem A.M."/>
            <person name="Zheng H."/>
            <person name="Fenical W."/>
            <person name="Dorrestein P.C."/>
            <person name="Moore B.S."/>
            <person name="Qian P.Y."/>
        </authorList>
    </citation>
    <scope>NUCLEOTIDE SEQUENCE [LARGE SCALE GENOMIC DNA]</scope>
    <source>
        <strain evidence="7 8">KA081020-065</strain>
    </source>
</reference>
<evidence type="ECO:0000313" key="8">
    <source>
        <dbReference type="Proteomes" id="UP000005258"/>
    </source>
</evidence>
<dbReference type="Gene3D" id="1.20.1250.20">
    <property type="entry name" value="MFS general substrate transporter like domains"/>
    <property type="match status" value="1"/>
</dbReference>
<dbReference type="PATRIC" id="fig|1110502.3.peg.402"/>
<dbReference type="RefSeq" id="WP_014743910.1">
    <property type="nucleotide sequence ID" value="NC_017956.1"/>
</dbReference>
<sequence length="420" mass="42264">MTLGTGRPFAFLMIAVLYMTQGIPLGLAMEALPGLLRQQGAALDRLAFLPLVGLPWVLKFLWAPLVDDRWSPRLGRRRSWVLPMQSLVLATLLAVVATGVSETVSGWLVAGFALASLASATQDTATDGLAAEHFQGRDLARANGIQVGGTMIGFFFGGSGTLVMAGMIGLTGALLVVAGVVAAGLVLALFWREGVPPQPGAAPYMRASLRGFAARPGALPLLAVALLSAVTASAGFGLWKLFLIDAGWTIAAVGRLGIAAGAVTILLGCGGGAWMVARLGAWRALFVGLGASGLAALIWAAQAAGLLPLTPGPSLLSLPFLAASLGAFGAGAASVAAMALAMRFAAAAGQAGTDMTSVQSTRDLGEIGTSSAITAFAAAAGYGAAFLAVAVAAGLTIAAVLHARRSAALRLAEAGLREAP</sequence>
<dbReference type="Pfam" id="PF13000">
    <property type="entry name" value="Acatn"/>
    <property type="match status" value="1"/>
</dbReference>
<evidence type="ECO:0000313" key="7">
    <source>
        <dbReference type="EMBL" id="AFK52230.1"/>
    </source>
</evidence>
<keyword evidence="3 6" id="KW-0812">Transmembrane</keyword>
<feature type="transmembrane region" description="Helical" evidence="6">
    <location>
        <begin position="284"/>
        <end position="304"/>
    </location>
</feature>
<feature type="transmembrane region" description="Helical" evidence="6">
    <location>
        <begin position="46"/>
        <end position="66"/>
    </location>
</feature>
<dbReference type="PANTHER" id="PTHR12778">
    <property type="entry name" value="SOLUTE CARRIER FAMILY 33 ACETYL-COA TRANSPORTER -RELATED"/>
    <property type="match status" value="1"/>
</dbReference>
<protein>
    <submittedName>
        <fullName evidence="7">Membrane protein</fullName>
    </submittedName>
</protein>